<dbReference type="InterPro" id="IPR011990">
    <property type="entry name" value="TPR-like_helical_dom_sf"/>
</dbReference>
<dbReference type="GO" id="GO:0003677">
    <property type="term" value="F:DNA binding"/>
    <property type="evidence" value="ECO:0007669"/>
    <property type="project" value="InterPro"/>
</dbReference>
<dbReference type="InterPro" id="IPR010982">
    <property type="entry name" value="Lambda_DNA-bd_dom_sf"/>
</dbReference>
<dbReference type="RefSeq" id="WP_083957147.1">
    <property type="nucleotide sequence ID" value="NZ_JAFDQP010000001.1"/>
</dbReference>
<proteinExistence type="predicted"/>
<name>A0A2N0ZDS9_9BACI</name>
<evidence type="ECO:0000259" key="1">
    <source>
        <dbReference type="PROSITE" id="PS50943"/>
    </source>
</evidence>
<dbReference type="InterPro" id="IPR001387">
    <property type="entry name" value="Cro/C1-type_HTH"/>
</dbReference>
<dbReference type="Gene3D" id="1.10.260.40">
    <property type="entry name" value="lambda repressor-like DNA-binding domains"/>
    <property type="match status" value="1"/>
</dbReference>
<sequence>MEGRIIKYYREKAKLTQKEIVQGICSITHLSKIEREITEYSSEIITLLCKRLKINMGEEKTKYHAFEKKMEELQHHIILQNDQEIVRLKEALERNPLKDMPDFYASYSLTFARYYLYIGNLEKANEYIKKIDQGNLSLSIFEENFLKHNLGIYYFLTGRNKDCIRVLTSIDHEVYHQNEYYYHLAVAHYVINQNVQSYYYGEIAASYFHKTMNIQRIIDAETLLLVQLNAKSIANYTEIKERYEALFRLCDACGSIARKAKAYHNFAYDLHKRGMYEKSHHYYLQALSLVDESDVIYCMFLENLIGNAYHGHTLNNKELMIEVERGMELLQKNTHALPKFHFQFYYLLLSEQKIQAFQLIEEKILPYYKESGDTLMIEKYERLLFYFYAENGKTKEALSLAKNLIPPSTLV</sequence>
<evidence type="ECO:0000313" key="3">
    <source>
        <dbReference type="Proteomes" id="UP000233343"/>
    </source>
</evidence>
<dbReference type="PROSITE" id="PS50943">
    <property type="entry name" value="HTH_CROC1"/>
    <property type="match status" value="1"/>
</dbReference>
<dbReference type="Proteomes" id="UP000233343">
    <property type="component" value="Unassembled WGS sequence"/>
</dbReference>
<gene>
    <name evidence="2" type="ORF">CWS20_17585</name>
</gene>
<dbReference type="SUPFAM" id="SSF47413">
    <property type="entry name" value="lambda repressor-like DNA-binding domains"/>
    <property type="match status" value="1"/>
</dbReference>
<protein>
    <submittedName>
        <fullName evidence="2">XRE family transcriptional regulator</fullName>
    </submittedName>
</protein>
<dbReference type="AlphaFoldDB" id="A0A2N0ZDS9"/>
<keyword evidence="3" id="KW-1185">Reference proteome</keyword>
<evidence type="ECO:0000313" key="2">
    <source>
        <dbReference type="EMBL" id="PKG27666.1"/>
    </source>
</evidence>
<dbReference type="Gene3D" id="1.25.40.10">
    <property type="entry name" value="Tetratricopeptide repeat domain"/>
    <property type="match status" value="1"/>
</dbReference>
<accession>A0A2N0ZDS9</accession>
<organism evidence="2 3">
    <name type="scientific">Cytobacillus horneckiae</name>
    <dbReference type="NCBI Taxonomy" id="549687"/>
    <lineage>
        <taxon>Bacteria</taxon>
        <taxon>Bacillati</taxon>
        <taxon>Bacillota</taxon>
        <taxon>Bacilli</taxon>
        <taxon>Bacillales</taxon>
        <taxon>Bacillaceae</taxon>
        <taxon>Cytobacillus</taxon>
    </lineage>
</organism>
<dbReference type="CDD" id="cd00093">
    <property type="entry name" value="HTH_XRE"/>
    <property type="match status" value="1"/>
</dbReference>
<comment type="caution">
    <text evidence="2">The sequence shown here is derived from an EMBL/GenBank/DDBJ whole genome shotgun (WGS) entry which is preliminary data.</text>
</comment>
<reference evidence="2 3" key="1">
    <citation type="journal article" date="2010" name="Int. J. Syst. Evol. Microbiol.">
        <title>Bacillus horneckiae sp. nov., isolated from a spacecraft-assembly clean room.</title>
        <authorList>
            <person name="Vaishampayan P."/>
            <person name="Probst A."/>
            <person name="Krishnamurthi S."/>
            <person name="Ghosh S."/>
            <person name="Osman S."/>
            <person name="McDowall A."/>
            <person name="Ruckmani A."/>
            <person name="Mayilraj S."/>
            <person name="Venkateswaran K."/>
        </authorList>
    </citation>
    <scope>NUCLEOTIDE SEQUENCE [LARGE SCALE GENOMIC DNA]</scope>
    <source>
        <strain evidence="3">1PO1SC</strain>
    </source>
</reference>
<feature type="domain" description="HTH cro/C1-type" evidence="1">
    <location>
        <begin position="6"/>
        <end position="59"/>
    </location>
</feature>
<dbReference type="EMBL" id="PISD01000039">
    <property type="protein sequence ID" value="PKG27666.1"/>
    <property type="molecule type" value="Genomic_DNA"/>
</dbReference>
<dbReference type="SMART" id="SM00530">
    <property type="entry name" value="HTH_XRE"/>
    <property type="match status" value="1"/>
</dbReference>